<dbReference type="NCBIfam" id="TIGR02098">
    <property type="entry name" value="MJ0042_CXXC"/>
    <property type="match status" value="1"/>
</dbReference>
<dbReference type="AlphaFoldDB" id="A0A1I7EY26"/>
<dbReference type="Pfam" id="PF13719">
    <property type="entry name" value="Zn_ribbon_5"/>
    <property type="match status" value="1"/>
</dbReference>
<gene>
    <name evidence="2" type="ORF">SAMN05216339_101161</name>
</gene>
<protein>
    <submittedName>
        <fullName evidence="2">MJ0042 family finger-like domain-containing protein</fullName>
    </submittedName>
</protein>
<feature type="domain" description="Zinc finger/thioredoxin putative" evidence="1">
    <location>
        <begin position="3"/>
        <end position="38"/>
    </location>
</feature>
<dbReference type="EMBL" id="FPBL01000001">
    <property type="protein sequence ID" value="SFU28832.1"/>
    <property type="molecule type" value="Genomic_DNA"/>
</dbReference>
<dbReference type="InterPro" id="IPR011723">
    <property type="entry name" value="Znf/thioredoxin_put"/>
</dbReference>
<name>A0A1I7EY26_9PROT</name>
<evidence type="ECO:0000313" key="3">
    <source>
        <dbReference type="Proteomes" id="UP000183926"/>
    </source>
</evidence>
<dbReference type="Proteomes" id="UP000183926">
    <property type="component" value="Unassembled WGS sequence"/>
</dbReference>
<accession>A0A1I7EY26</accession>
<dbReference type="OrthoDB" id="5294582at2"/>
<dbReference type="Pfam" id="PF11906">
    <property type="entry name" value="DUF3426"/>
    <property type="match status" value="1"/>
</dbReference>
<dbReference type="InterPro" id="IPR021834">
    <property type="entry name" value="DUF3426"/>
</dbReference>
<dbReference type="RefSeq" id="WP_074926043.1">
    <property type="nucleotide sequence ID" value="NZ_FPBL01000001.1"/>
</dbReference>
<evidence type="ECO:0000313" key="2">
    <source>
        <dbReference type="EMBL" id="SFU28832.1"/>
    </source>
</evidence>
<evidence type="ECO:0000259" key="1">
    <source>
        <dbReference type="Pfam" id="PF13719"/>
    </source>
</evidence>
<proteinExistence type="predicted"/>
<sequence>MTLVTRCPGCHTIFCLTGGQLHSHNGDVRCGQCKQVFNGFAALIAVPGVCIQPVVILPPPDSDQSGSDNVTAMPIAETSPPVDHFDIQPSASRISRRWLVPNAVLLVLLLSQLMHAYRTEIFIAFPAFRPVLDKYCTLMQCEVDLPRHLHLLSLESSDLRVSSSADPDVVELSAIIRNHAPFPQALPALLLTLTDTDEKPLANRIFTAKDYLDSAADQSVFVGGSEIQVQCFLNTNQLNAMGYKLELLYP</sequence>
<reference evidence="2 3" key="1">
    <citation type="submission" date="2016-10" db="EMBL/GenBank/DDBJ databases">
        <authorList>
            <person name="de Groot N.N."/>
        </authorList>
    </citation>
    <scope>NUCLEOTIDE SEQUENCE [LARGE SCALE GENOMIC DNA]</scope>
    <source>
        <strain evidence="2 3">Nm24</strain>
    </source>
</reference>
<organism evidence="2 3">
    <name type="scientific">Nitrosomonas eutropha</name>
    <dbReference type="NCBI Taxonomy" id="916"/>
    <lineage>
        <taxon>Bacteria</taxon>
        <taxon>Pseudomonadati</taxon>
        <taxon>Pseudomonadota</taxon>
        <taxon>Betaproteobacteria</taxon>
        <taxon>Nitrosomonadales</taxon>
        <taxon>Nitrosomonadaceae</taxon>
        <taxon>Nitrosomonas</taxon>
    </lineage>
</organism>